<keyword evidence="4" id="KW-0812">Transmembrane</keyword>
<feature type="transmembrane region" description="Helical" evidence="4">
    <location>
        <begin position="756"/>
        <end position="777"/>
    </location>
</feature>
<dbReference type="SMART" id="SM00423">
    <property type="entry name" value="PSI"/>
    <property type="match status" value="2"/>
</dbReference>
<reference evidence="7" key="1">
    <citation type="submission" date="2017-01" db="EMBL/GenBank/DDBJ databases">
        <title>Comparative genomics of anhydrobiosis in the tardigrade Hypsibius dujardini.</title>
        <authorList>
            <person name="Yoshida Y."/>
            <person name="Koutsovoulos G."/>
            <person name="Laetsch D."/>
            <person name="Stevens L."/>
            <person name="Kumar S."/>
            <person name="Horikawa D."/>
            <person name="Ishino K."/>
            <person name="Komine S."/>
            <person name="Tomita M."/>
            <person name="Blaxter M."/>
            <person name="Arakawa K."/>
        </authorList>
    </citation>
    <scope>NUCLEOTIDE SEQUENCE [LARGE SCALE GENOMIC DNA]</scope>
    <source>
        <strain evidence="7">Z151</strain>
    </source>
</reference>
<dbReference type="Proteomes" id="UP000192578">
    <property type="component" value="Unassembled WGS sequence"/>
</dbReference>
<dbReference type="InterPro" id="IPR013783">
    <property type="entry name" value="Ig-like_fold"/>
</dbReference>
<sequence length="860" mass="95062">MSTDCWVGKTRIIDLYASWPSVPSTLVLGLSTVLLMSTYDGRVVKSFPLDGRSAVVVFSEDIGTYLICRGNSSTPVMLNASLHDLQHNASQWTSKTVNFCNDLHQANSQDGFYPHLVYFRKQIMGGTAIIVDVSSTAVSFTPANEINLPHRPFGPWETAERKMLSLEASQGCPMFSPVRTGTGRTGRIIYKFKSGKQDFAVVTELAQQRGTASGTSSIVGSTGLFLMTNHCEGQEFFALTCSCHGHTPLLTKATAANAEVDNGQLLLYVAFVSSIPDQPSTKSRFVCSFDISLVLNTTAGGFDAEQKSDLIPRQKLCTAVFSEGHVTEILATRIDNQIIILYRNQHAVHLLNQSLVKQPSSEFFTSENGKILAMAISNKDVVVDILTEKELVRLPLNSCSSYSTCDQCVFSRMDDCGWCILENKCTIRQTCFRFNITLTEQRNFWLNPHRGARASSCPTIRHMHSSFYAAVRTSSTTDHLVKLTLARYPDFDKSNLVVMCIFPGRENHKESDQTLPVWHVTTNDHPVLECPIPASLRLRIWLSPGHPFYDHQTVLIQVTDGQQSATIATASMIVYKNCNQLSCNECLSLYPTCGWTFRNGTDMCSSSDNNSTQMLTCEEPDATGRTPAADSIDSTKPILLGNNPIHGPLAEETVIRFTGQNLPETVAVSVGKDECVIISRDNSSLNCSIRPDASVYEIGNVTLYIADTTKGELRCKNCSFAFTGKRWKALSTVVPGFPLATDQGLAKVDRTDSGTILVGATGGAALAVFCFFSWIIWQTYRKTKKVKIDIERRRKRVSQRLRQQDSSSLHENVRSMVDRLIPPQPLHCGVNGIGYSNEQSSNLPSSDNIMMGRCFFQIQS</sequence>
<evidence type="ECO:0000256" key="1">
    <source>
        <dbReference type="ARBA" id="ARBA00004370"/>
    </source>
</evidence>
<comment type="caution">
    <text evidence="6">The sequence shown here is derived from an EMBL/GenBank/DDBJ whole genome shotgun (WGS) entry which is preliminary data.</text>
</comment>
<evidence type="ECO:0000313" key="6">
    <source>
        <dbReference type="EMBL" id="OWA54570.1"/>
    </source>
</evidence>
<dbReference type="OrthoDB" id="125363at2759"/>
<keyword evidence="2 4" id="KW-0472">Membrane</keyword>
<dbReference type="InterPro" id="IPR002909">
    <property type="entry name" value="IPT_dom"/>
</dbReference>
<evidence type="ECO:0000313" key="7">
    <source>
        <dbReference type="Proteomes" id="UP000192578"/>
    </source>
</evidence>
<keyword evidence="7" id="KW-1185">Reference proteome</keyword>
<dbReference type="Gene3D" id="2.130.10.10">
    <property type="entry name" value="YVTN repeat-like/Quinoprotein amine dehydrogenase"/>
    <property type="match status" value="1"/>
</dbReference>
<dbReference type="InterPro" id="IPR016201">
    <property type="entry name" value="PSI"/>
</dbReference>
<evidence type="ECO:0000256" key="3">
    <source>
        <dbReference type="ARBA" id="ARBA00023180"/>
    </source>
</evidence>
<feature type="domain" description="PSI" evidence="5">
    <location>
        <begin position="577"/>
        <end position="618"/>
    </location>
</feature>
<accession>A0A9X6NHW1</accession>
<comment type="subcellular location">
    <subcellularLocation>
        <location evidence="1">Membrane</location>
    </subcellularLocation>
</comment>
<name>A0A9X6NHW1_HYPEX</name>
<keyword evidence="4" id="KW-1133">Transmembrane helix</keyword>
<dbReference type="GO" id="GO:0016020">
    <property type="term" value="C:membrane"/>
    <property type="evidence" value="ECO:0007669"/>
    <property type="project" value="UniProtKB-SubCell"/>
</dbReference>
<evidence type="ECO:0000256" key="2">
    <source>
        <dbReference type="ARBA" id="ARBA00023136"/>
    </source>
</evidence>
<protein>
    <recommendedName>
        <fullName evidence="5">PSI domain-containing protein</fullName>
    </recommendedName>
</protein>
<dbReference type="PANTHER" id="PTHR22625:SF70">
    <property type="entry name" value="PLEXIN A, ISOFORM A"/>
    <property type="match status" value="1"/>
</dbReference>
<dbReference type="Gene3D" id="2.60.40.10">
    <property type="entry name" value="Immunoglobulins"/>
    <property type="match status" value="2"/>
</dbReference>
<dbReference type="InterPro" id="IPR031148">
    <property type="entry name" value="Plexin"/>
</dbReference>
<dbReference type="SUPFAM" id="SSF103575">
    <property type="entry name" value="Plexin repeat"/>
    <property type="match status" value="1"/>
</dbReference>
<evidence type="ECO:0000256" key="4">
    <source>
        <dbReference type="SAM" id="Phobius"/>
    </source>
</evidence>
<evidence type="ECO:0000259" key="5">
    <source>
        <dbReference type="SMART" id="SM00423"/>
    </source>
</evidence>
<organism evidence="6 7">
    <name type="scientific">Hypsibius exemplaris</name>
    <name type="common">Freshwater tardigrade</name>
    <dbReference type="NCBI Taxonomy" id="2072580"/>
    <lineage>
        <taxon>Eukaryota</taxon>
        <taxon>Metazoa</taxon>
        <taxon>Ecdysozoa</taxon>
        <taxon>Tardigrada</taxon>
        <taxon>Eutardigrada</taxon>
        <taxon>Parachela</taxon>
        <taxon>Hypsibioidea</taxon>
        <taxon>Hypsibiidae</taxon>
        <taxon>Hypsibius</taxon>
    </lineage>
</organism>
<dbReference type="EMBL" id="MTYJ01000424">
    <property type="protein sequence ID" value="OWA54570.1"/>
    <property type="molecule type" value="Genomic_DNA"/>
</dbReference>
<dbReference type="InterPro" id="IPR002165">
    <property type="entry name" value="Plexin_repeat"/>
</dbReference>
<gene>
    <name evidence="6" type="ORF">BV898_18970</name>
</gene>
<keyword evidence="3" id="KW-0325">Glycoprotein</keyword>
<dbReference type="Pfam" id="PF01833">
    <property type="entry name" value="TIG"/>
    <property type="match status" value="1"/>
</dbReference>
<proteinExistence type="predicted"/>
<dbReference type="GO" id="GO:0017154">
    <property type="term" value="F:semaphorin receptor activity"/>
    <property type="evidence" value="ECO:0007669"/>
    <property type="project" value="InterPro"/>
</dbReference>
<dbReference type="InterPro" id="IPR015943">
    <property type="entry name" value="WD40/YVTN_repeat-like_dom_sf"/>
</dbReference>
<feature type="domain" description="PSI" evidence="5">
    <location>
        <begin position="398"/>
        <end position="458"/>
    </location>
</feature>
<dbReference type="Pfam" id="PF01437">
    <property type="entry name" value="PSI"/>
    <property type="match status" value="1"/>
</dbReference>
<dbReference type="AlphaFoldDB" id="A0A9X6NHW1"/>
<dbReference type="PANTHER" id="PTHR22625">
    <property type="entry name" value="PLEXIN"/>
    <property type="match status" value="1"/>
</dbReference>